<evidence type="ECO:0000313" key="2">
    <source>
        <dbReference type="Proteomes" id="UP000177942"/>
    </source>
</evidence>
<dbReference type="Proteomes" id="UP000177942">
    <property type="component" value="Unassembled WGS sequence"/>
</dbReference>
<dbReference type="STRING" id="1798407.A3A16_01910"/>
<dbReference type="CDD" id="cd16018">
    <property type="entry name" value="Enpp"/>
    <property type="match status" value="1"/>
</dbReference>
<dbReference type="InterPro" id="IPR002591">
    <property type="entry name" value="Phosphodiest/P_Trfase"/>
</dbReference>
<name>A0A1G1ZLD8_9BACT</name>
<dbReference type="EMBL" id="MHJJ01000013">
    <property type="protein sequence ID" value="OGY65259.1"/>
    <property type="molecule type" value="Genomic_DNA"/>
</dbReference>
<comment type="caution">
    <text evidence="1">The sequence shown here is derived from an EMBL/GenBank/DDBJ whole genome shotgun (WGS) entry which is preliminary data.</text>
</comment>
<dbReference type="PANTHER" id="PTHR10151:SF120">
    <property type="entry name" value="BIS(5'-ADENOSYL)-TRIPHOSPHATASE"/>
    <property type="match status" value="1"/>
</dbReference>
<dbReference type="AlphaFoldDB" id="A0A1G1ZLD8"/>
<evidence type="ECO:0008006" key="3">
    <source>
        <dbReference type="Google" id="ProtNLM"/>
    </source>
</evidence>
<dbReference type="Pfam" id="PF01663">
    <property type="entry name" value="Phosphodiest"/>
    <property type="match status" value="1"/>
</dbReference>
<proteinExistence type="predicted"/>
<dbReference type="GO" id="GO:0016787">
    <property type="term" value="F:hydrolase activity"/>
    <property type="evidence" value="ECO:0007669"/>
    <property type="project" value="UniProtKB-ARBA"/>
</dbReference>
<sequence>MLFIAIASFFIYLRISARQADKKLIGDPRPLKTTIVLISIDGLRGDAIEKAGAANLAALMRHGSSTLNARTVNPSWTVPAHVSLGTGVVPDKHGILSNDYLRAYFLNQSGRLPTILDFAKARGLSTTAIIGKSSKPFRSYPFLSVRNLDQVVEVDGGAIEIAESAAEIINENKPAFIFIYFSAVDLAGHEFGWLSSEQMAELREIDLAVGMIADALGESLDFGNTYLIVTSDHGGHDKTHGTDQPEDMTIPWIFVGPNVRRNYRITGPVSICDTPATIVRILDARVPPNWDGKPVIEAFLPD</sequence>
<reference evidence="1 2" key="1">
    <citation type="journal article" date="2016" name="Nat. Commun.">
        <title>Thousands of microbial genomes shed light on interconnected biogeochemical processes in an aquifer system.</title>
        <authorList>
            <person name="Anantharaman K."/>
            <person name="Brown C.T."/>
            <person name="Hug L.A."/>
            <person name="Sharon I."/>
            <person name="Castelle C.J."/>
            <person name="Probst A.J."/>
            <person name="Thomas B.C."/>
            <person name="Singh A."/>
            <person name="Wilkins M.J."/>
            <person name="Karaoz U."/>
            <person name="Brodie E.L."/>
            <person name="Williams K.H."/>
            <person name="Hubbard S.S."/>
            <person name="Banfield J.F."/>
        </authorList>
    </citation>
    <scope>NUCLEOTIDE SEQUENCE [LARGE SCALE GENOMIC DNA]</scope>
</reference>
<dbReference type="PANTHER" id="PTHR10151">
    <property type="entry name" value="ECTONUCLEOTIDE PYROPHOSPHATASE/PHOSPHODIESTERASE"/>
    <property type="match status" value="1"/>
</dbReference>
<evidence type="ECO:0000313" key="1">
    <source>
        <dbReference type="EMBL" id="OGY65259.1"/>
    </source>
</evidence>
<protein>
    <recommendedName>
        <fullName evidence="3">Metalloenzyme domain-containing protein</fullName>
    </recommendedName>
</protein>
<dbReference type="InterPro" id="IPR017850">
    <property type="entry name" value="Alkaline_phosphatase_core_sf"/>
</dbReference>
<gene>
    <name evidence="1" type="ORF">A3A16_01910</name>
</gene>
<organism evidence="1 2">
    <name type="scientific">Candidatus Harrisonbacteria bacterium RIFCSPLOWO2_01_FULL_44_18</name>
    <dbReference type="NCBI Taxonomy" id="1798407"/>
    <lineage>
        <taxon>Bacteria</taxon>
        <taxon>Candidatus Harrisoniibacteriota</taxon>
    </lineage>
</organism>
<dbReference type="SUPFAM" id="SSF53649">
    <property type="entry name" value="Alkaline phosphatase-like"/>
    <property type="match status" value="1"/>
</dbReference>
<dbReference type="Gene3D" id="3.40.720.10">
    <property type="entry name" value="Alkaline Phosphatase, subunit A"/>
    <property type="match status" value="2"/>
</dbReference>
<accession>A0A1G1ZLD8</accession>